<organism evidence="2 3">
    <name type="scientific">Natrinema hispanicum</name>
    <dbReference type="NCBI Taxonomy" id="392421"/>
    <lineage>
        <taxon>Archaea</taxon>
        <taxon>Methanobacteriati</taxon>
        <taxon>Methanobacteriota</taxon>
        <taxon>Stenosarchaea group</taxon>
        <taxon>Halobacteria</taxon>
        <taxon>Halobacteriales</taxon>
        <taxon>Natrialbaceae</taxon>
        <taxon>Natrinema</taxon>
    </lineage>
</organism>
<reference evidence="2 3" key="1">
    <citation type="submission" date="2019-02" db="EMBL/GenBank/DDBJ databases">
        <title>Genomic Encyclopedia of Archaeal and Bacterial Type Strains, Phase II (KMG-II): from individual species to whole genera.</title>
        <authorList>
            <person name="Goeker M."/>
        </authorList>
    </citation>
    <scope>NUCLEOTIDE SEQUENCE [LARGE SCALE GENOMIC DNA]</scope>
    <source>
        <strain evidence="2 3">DSM 18328</strain>
    </source>
</reference>
<comment type="caution">
    <text evidence="2">The sequence shown here is derived from an EMBL/GenBank/DDBJ whole genome shotgun (WGS) entry which is preliminary data.</text>
</comment>
<evidence type="ECO:0000256" key="1">
    <source>
        <dbReference type="SAM" id="MobiDB-lite"/>
    </source>
</evidence>
<name>A0A482YB30_9EURY</name>
<dbReference type="EMBL" id="SHMP01000004">
    <property type="protein sequence ID" value="RZV10925.1"/>
    <property type="molecule type" value="Genomic_DNA"/>
</dbReference>
<dbReference type="AlphaFoldDB" id="A0A482YB30"/>
<feature type="region of interest" description="Disordered" evidence="1">
    <location>
        <begin position="18"/>
        <end position="40"/>
    </location>
</feature>
<proteinExistence type="predicted"/>
<gene>
    <name evidence="2" type="ORF">BDK88_2136</name>
</gene>
<evidence type="ECO:0000313" key="2">
    <source>
        <dbReference type="EMBL" id="RZV10925.1"/>
    </source>
</evidence>
<sequence>MLTPEAIVAEIVDTVEPPGADTKQAFESAAASDSDEKILE</sequence>
<dbReference type="Proteomes" id="UP000291097">
    <property type="component" value="Unassembled WGS sequence"/>
</dbReference>
<protein>
    <submittedName>
        <fullName evidence="2">Uncharacterized protein</fullName>
    </submittedName>
</protein>
<accession>A0A482YB30</accession>
<evidence type="ECO:0000313" key="3">
    <source>
        <dbReference type="Proteomes" id="UP000291097"/>
    </source>
</evidence>